<feature type="domain" description="HTH tetR-type" evidence="5">
    <location>
        <begin position="23"/>
        <end position="82"/>
    </location>
</feature>
<dbReference type="InterPro" id="IPR050109">
    <property type="entry name" value="HTH-type_TetR-like_transc_reg"/>
</dbReference>
<keyword evidence="1" id="KW-0805">Transcription regulation</keyword>
<sequence>MHVGGSQVVKVVVPGRPLRRDAERNRERILRAARELFVEQGLTVGVDEIARRAGVGMGTLYRRFPNKDALVEETLVTAVARVRELAAGALEAQPPGRALREFLVTGLSDDACRWAFVSRRLWTGRTRAAVFDEVVPLIGEMFADAQRVGLLRADVVLADLIVLLRALRVILELTDASAEGTWRRYVDLMLDALRPSDHNSRLDDPPVSLAQLAGAPLTTVERG</sequence>
<keyword evidence="2 4" id="KW-0238">DNA-binding</keyword>
<evidence type="ECO:0000259" key="5">
    <source>
        <dbReference type="PROSITE" id="PS50977"/>
    </source>
</evidence>
<dbReference type="Pfam" id="PF00440">
    <property type="entry name" value="TetR_N"/>
    <property type="match status" value="1"/>
</dbReference>
<dbReference type="InterPro" id="IPR049445">
    <property type="entry name" value="TetR_SbtR-like_C"/>
</dbReference>
<dbReference type="Proteomes" id="UP000188929">
    <property type="component" value="Unassembled WGS sequence"/>
</dbReference>
<evidence type="ECO:0000313" key="7">
    <source>
        <dbReference type="Proteomes" id="UP000188929"/>
    </source>
</evidence>
<dbReference type="InterPro" id="IPR001647">
    <property type="entry name" value="HTH_TetR"/>
</dbReference>
<evidence type="ECO:0000256" key="1">
    <source>
        <dbReference type="ARBA" id="ARBA00023015"/>
    </source>
</evidence>
<dbReference type="PANTHER" id="PTHR30055">
    <property type="entry name" value="HTH-TYPE TRANSCRIPTIONAL REGULATOR RUTR"/>
    <property type="match status" value="1"/>
</dbReference>
<dbReference type="GO" id="GO:0000976">
    <property type="term" value="F:transcription cis-regulatory region binding"/>
    <property type="evidence" value="ECO:0007669"/>
    <property type="project" value="TreeGrafter"/>
</dbReference>
<dbReference type="Pfam" id="PF21597">
    <property type="entry name" value="TetR_C_43"/>
    <property type="match status" value="1"/>
</dbReference>
<dbReference type="OrthoDB" id="9795011at2"/>
<dbReference type="PROSITE" id="PS50977">
    <property type="entry name" value="HTH_TETR_2"/>
    <property type="match status" value="1"/>
</dbReference>
<keyword evidence="3" id="KW-0804">Transcription</keyword>
<name>A0A1V2IBL0_9ACTN</name>
<dbReference type="PRINTS" id="PR00455">
    <property type="entry name" value="HTHTETR"/>
</dbReference>
<comment type="caution">
    <text evidence="6">The sequence shown here is derived from an EMBL/GenBank/DDBJ whole genome shotgun (WGS) entry which is preliminary data.</text>
</comment>
<dbReference type="GO" id="GO:0003700">
    <property type="term" value="F:DNA-binding transcription factor activity"/>
    <property type="evidence" value="ECO:0007669"/>
    <property type="project" value="TreeGrafter"/>
</dbReference>
<evidence type="ECO:0000256" key="3">
    <source>
        <dbReference type="ARBA" id="ARBA00023163"/>
    </source>
</evidence>
<gene>
    <name evidence="6" type="ORF">BL253_12560</name>
</gene>
<dbReference type="PANTHER" id="PTHR30055:SF234">
    <property type="entry name" value="HTH-TYPE TRANSCRIPTIONAL REGULATOR BETI"/>
    <property type="match status" value="1"/>
</dbReference>
<reference evidence="7" key="1">
    <citation type="submission" date="2016-10" db="EMBL/GenBank/DDBJ databases">
        <title>Frankia sp. NRRL B-16386 Genome sequencing.</title>
        <authorList>
            <person name="Ghodhbane-Gtari F."/>
            <person name="Swanson E."/>
            <person name="Gueddou A."/>
            <person name="Hezbri K."/>
            <person name="Ktari K."/>
            <person name="Nouioui I."/>
            <person name="Morris K."/>
            <person name="Simpson S."/>
            <person name="Abebe-Akele F."/>
            <person name="Thomas K."/>
            <person name="Gtari M."/>
            <person name="Tisa L.S."/>
        </authorList>
    </citation>
    <scope>NUCLEOTIDE SEQUENCE [LARGE SCALE GENOMIC DNA]</scope>
    <source>
        <strain evidence="7">NRRL B-16386</strain>
    </source>
</reference>
<dbReference type="SUPFAM" id="SSF48498">
    <property type="entry name" value="Tetracyclin repressor-like, C-terminal domain"/>
    <property type="match status" value="1"/>
</dbReference>
<dbReference type="EMBL" id="MOMC01000024">
    <property type="protein sequence ID" value="ONH30582.1"/>
    <property type="molecule type" value="Genomic_DNA"/>
</dbReference>
<dbReference type="AlphaFoldDB" id="A0A1V2IBL0"/>
<dbReference type="STRING" id="1834516.BL253_12560"/>
<keyword evidence="7" id="KW-1185">Reference proteome</keyword>
<evidence type="ECO:0000256" key="2">
    <source>
        <dbReference type="ARBA" id="ARBA00023125"/>
    </source>
</evidence>
<dbReference type="SUPFAM" id="SSF46689">
    <property type="entry name" value="Homeodomain-like"/>
    <property type="match status" value="1"/>
</dbReference>
<organism evidence="6 7">
    <name type="scientific">Pseudofrankia asymbiotica</name>
    <dbReference type="NCBI Taxonomy" id="1834516"/>
    <lineage>
        <taxon>Bacteria</taxon>
        <taxon>Bacillati</taxon>
        <taxon>Actinomycetota</taxon>
        <taxon>Actinomycetes</taxon>
        <taxon>Frankiales</taxon>
        <taxon>Frankiaceae</taxon>
        <taxon>Pseudofrankia</taxon>
    </lineage>
</organism>
<protein>
    <submittedName>
        <fullName evidence="6">TetR family transcriptional regulator</fullName>
    </submittedName>
</protein>
<dbReference type="InterPro" id="IPR036271">
    <property type="entry name" value="Tet_transcr_reg_TetR-rel_C_sf"/>
</dbReference>
<proteinExistence type="predicted"/>
<dbReference type="InterPro" id="IPR009057">
    <property type="entry name" value="Homeodomain-like_sf"/>
</dbReference>
<feature type="DNA-binding region" description="H-T-H motif" evidence="4">
    <location>
        <begin position="45"/>
        <end position="64"/>
    </location>
</feature>
<accession>A0A1V2IBL0</accession>
<evidence type="ECO:0000313" key="6">
    <source>
        <dbReference type="EMBL" id="ONH30582.1"/>
    </source>
</evidence>
<dbReference type="Gene3D" id="1.10.357.10">
    <property type="entry name" value="Tetracycline Repressor, domain 2"/>
    <property type="match status" value="1"/>
</dbReference>
<evidence type="ECO:0000256" key="4">
    <source>
        <dbReference type="PROSITE-ProRule" id="PRU00335"/>
    </source>
</evidence>